<keyword evidence="1" id="KW-0732">Signal</keyword>
<evidence type="ECO:0000313" key="4">
    <source>
        <dbReference type="Proteomes" id="UP001652564"/>
    </source>
</evidence>
<reference evidence="3 4" key="1">
    <citation type="submission" date="2022-10" db="EMBL/GenBank/DDBJ databases">
        <title>Defluviimonas sp. nov., isolated from ocean surface sediments.</title>
        <authorList>
            <person name="He W."/>
            <person name="Wang L."/>
            <person name="Zhang D.-F."/>
        </authorList>
    </citation>
    <scope>NUCLEOTIDE SEQUENCE [LARGE SCALE GENOMIC DNA]</scope>
    <source>
        <strain evidence="3 4">WL0050</strain>
    </source>
</reference>
<dbReference type="RefSeq" id="WP_263741861.1">
    <property type="nucleotide sequence ID" value="NZ_JAOWKZ010000006.1"/>
</dbReference>
<organism evidence="3 4">
    <name type="scientific">Albidovulum litorale</name>
    <dbReference type="NCBI Taxonomy" id="2984134"/>
    <lineage>
        <taxon>Bacteria</taxon>
        <taxon>Pseudomonadati</taxon>
        <taxon>Pseudomonadota</taxon>
        <taxon>Alphaproteobacteria</taxon>
        <taxon>Rhodobacterales</taxon>
        <taxon>Paracoccaceae</taxon>
        <taxon>Albidovulum</taxon>
    </lineage>
</organism>
<gene>
    <name evidence="3" type="ORF">OEZ71_19970</name>
</gene>
<proteinExistence type="predicted"/>
<accession>A0ABT2ZU76</accession>
<dbReference type="Pfam" id="PF07364">
    <property type="entry name" value="DUF1485"/>
    <property type="match status" value="1"/>
</dbReference>
<feature type="domain" description="Microcystin LR degradation protein MlrC N-terminal" evidence="2">
    <location>
        <begin position="33"/>
        <end position="95"/>
    </location>
</feature>
<comment type="caution">
    <text evidence="3">The sequence shown here is derived from an EMBL/GenBank/DDBJ whole genome shotgun (WGS) entry which is preliminary data.</text>
</comment>
<sequence length="106" mass="11411">MKRRTFNTLAAFTGIAAISSPSLASTKKSGKLRVCCVGFFHETNTYLTEGMGETTLDNMRIFRGDEIKALRGTALGGAVDVCEENGWDLLPGLIYGPDSSWNASSD</sequence>
<evidence type="ECO:0000256" key="1">
    <source>
        <dbReference type="SAM" id="SignalP"/>
    </source>
</evidence>
<dbReference type="Proteomes" id="UP001652564">
    <property type="component" value="Unassembled WGS sequence"/>
</dbReference>
<evidence type="ECO:0000313" key="3">
    <source>
        <dbReference type="EMBL" id="MCV2874582.1"/>
    </source>
</evidence>
<name>A0ABT2ZU76_9RHOB</name>
<feature type="signal peptide" evidence="1">
    <location>
        <begin position="1"/>
        <end position="24"/>
    </location>
</feature>
<protein>
    <submittedName>
        <fullName evidence="3">M81 family metallopeptidase</fullName>
    </submittedName>
</protein>
<evidence type="ECO:0000259" key="2">
    <source>
        <dbReference type="Pfam" id="PF07364"/>
    </source>
</evidence>
<dbReference type="EMBL" id="JAOWKZ010000006">
    <property type="protein sequence ID" value="MCV2874582.1"/>
    <property type="molecule type" value="Genomic_DNA"/>
</dbReference>
<keyword evidence="4" id="KW-1185">Reference proteome</keyword>
<dbReference type="InterPro" id="IPR015995">
    <property type="entry name" value="MlrC_N"/>
</dbReference>
<feature type="chain" id="PRO_5047175906" evidence="1">
    <location>
        <begin position="25"/>
        <end position="106"/>
    </location>
</feature>